<feature type="domain" description="Protein kinase" evidence="1">
    <location>
        <begin position="33"/>
        <end position="401"/>
    </location>
</feature>
<proteinExistence type="predicted"/>
<dbReference type="EMBL" id="CAJNIZ010046901">
    <property type="protein sequence ID" value="CAE7759098.1"/>
    <property type="molecule type" value="Genomic_DNA"/>
</dbReference>
<gene>
    <name evidence="2" type="ORF">SPIL2461_LOCUS22118</name>
</gene>
<dbReference type="PROSITE" id="PS50011">
    <property type="entry name" value="PROTEIN_KINASE_DOM"/>
    <property type="match status" value="1"/>
</dbReference>
<comment type="caution">
    <text evidence="2">The sequence shown here is derived from an EMBL/GenBank/DDBJ whole genome shotgun (WGS) entry which is preliminary data.</text>
</comment>
<dbReference type="GO" id="GO:0005524">
    <property type="term" value="F:ATP binding"/>
    <property type="evidence" value="ECO:0007669"/>
    <property type="project" value="InterPro"/>
</dbReference>
<sequence>MANAQRILGESCRNYAVKSWGTEENFLYYCCSADELHRPNEGCFARSANGQEEFKAALCCELQWEKEDGTDFNWRPSEDECQRLCSQPGEPLEDAISRGKDVVMIRDESSKAQLLRITTGPRISAMTYKYSLLSILDHPSLGTPLCQCSPGTTIVRQCVGCKPWSRAISLDMQTSMKAKIRFLVFAIKIAEAVAYLHHSPIGPVLHNDLIDRNILVNFETGALMLIDFDMAIVLPNMGARVRAEKGTSSPNLERDLEGPVTEATHPHCTPPRAVLKLHDVYATYHWRTTHEDLQCHGIAVERDLFSLGQFYLTLFDGTQPLPVRWSSENVSFQLFEDSYRKARRRARWSLSALSTLTGFKRTLHNQFSLHDKSLAKLLLGLLGPLPRLSATHLVNSLRELLRSLFPYSESLLDFKHHYTKRLFPSHAASTTFASNCLAASVRVPRKIAKTMQFLPVQVDVPLDKTQGAIGSEPTGERFVKLALQLPRSTAECDVVVYRGRGSCSLDLRGRWGSISGRQGGAARLFLLSPSVCSTMIRINLTEASAEHQGAITEEFSLWGPGVLRITADVHVSSGVTLHVVPGTIILLGEKVSIYVEGALRSVGSADDPVLFSVDGNAESWGAIRCKGGTVVLQHTIVSQGGVTGNPDYLHGHSNSEAVVWAEDGILSVASSAIIDCLGKAAGSRQSLVFMSGSLISRVDTGGEHFDSLVTFKFMHVVELPGAARELGEDDNDGLYLHLRPDNILEGPWWTSLPDRSFGTLYGSVALTANPWPVSLIESSVFIRGSDDAIDVCGGLVEIRDVDIRRWHHEGIALSSPLWLARSRKDYPELLLLHSRILVINAYIEGCEQGLEIGFGDAAVEIQNSTLAFNGVGLRRGDSYSVPRRIYYGTWKAKGLRLIHNFEYNLLEWVNGEGAPRALKQDMSQSEMGLPCLPCPSHLHLLQAASRGKANGWRASPASKLWEEATGLQAASLDAWRLSLTAPATPTSQSTLNAKPFLHARWESLSKRGEPWYGSACGLAMTLRLDSGEQVYWKAMHSRNKDFNDESFWPEILVYALDVALGVWTSLPAVGRTMSLTEVKQRTQGALGAMNLGCVSRQVSAETPGIHRQSRSLPQIEIDGAALAWSDRVKPLLRNHTEEGWFLSSEGPTRFANFFDYAVFSYLCRCGKSTHSHFYADLEQGQGWLIMMDNDRCFQLDGEAALDTVAENFEKMRLGQFQLIIETCDWVDGLSKHFLHQLSDRSRPMSQRLLDALRLDSFGRLCLPFSSCLPWNRITFWISFRNARLLLVPSISRHLRPSTSS</sequence>
<accession>A0A812Y276</accession>
<evidence type="ECO:0000259" key="1">
    <source>
        <dbReference type="PROSITE" id="PS50011"/>
    </source>
</evidence>
<keyword evidence="3" id="KW-1185">Reference proteome</keyword>
<dbReference type="SUPFAM" id="SSF56112">
    <property type="entry name" value="Protein kinase-like (PK-like)"/>
    <property type="match status" value="1"/>
</dbReference>
<dbReference type="Gene3D" id="1.10.510.10">
    <property type="entry name" value="Transferase(Phosphotransferase) domain 1"/>
    <property type="match status" value="1"/>
</dbReference>
<dbReference type="InterPro" id="IPR011009">
    <property type="entry name" value="Kinase-like_dom_sf"/>
</dbReference>
<dbReference type="InterPro" id="IPR000719">
    <property type="entry name" value="Prot_kinase_dom"/>
</dbReference>
<protein>
    <recommendedName>
        <fullName evidence="1">Protein kinase domain-containing protein</fullName>
    </recommendedName>
</protein>
<dbReference type="Proteomes" id="UP000649617">
    <property type="component" value="Unassembled WGS sequence"/>
</dbReference>
<dbReference type="OrthoDB" id="411394at2759"/>
<reference evidence="2" key="1">
    <citation type="submission" date="2021-02" db="EMBL/GenBank/DDBJ databases">
        <authorList>
            <person name="Dougan E. K."/>
            <person name="Rhodes N."/>
            <person name="Thang M."/>
            <person name="Chan C."/>
        </authorList>
    </citation>
    <scope>NUCLEOTIDE SEQUENCE</scope>
</reference>
<evidence type="ECO:0000313" key="3">
    <source>
        <dbReference type="Proteomes" id="UP000649617"/>
    </source>
</evidence>
<name>A0A812Y276_SYMPI</name>
<evidence type="ECO:0000313" key="2">
    <source>
        <dbReference type="EMBL" id="CAE7759098.1"/>
    </source>
</evidence>
<organism evidence="2 3">
    <name type="scientific">Symbiodinium pilosum</name>
    <name type="common">Dinoflagellate</name>
    <dbReference type="NCBI Taxonomy" id="2952"/>
    <lineage>
        <taxon>Eukaryota</taxon>
        <taxon>Sar</taxon>
        <taxon>Alveolata</taxon>
        <taxon>Dinophyceae</taxon>
        <taxon>Suessiales</taxon>
        <taxon>Symbiodiniaceae</taxon>
        <taxon>Symbiodinium</taxon>
    </lineage>
</organism>
<dbReference type="GO" id="GO:0004672">
    <property type="term" value="F:protein kinase activity"/>
    <property type="evidence" value="ECO:0007669"/>
    <property type="project" value="InterPro"/>
</dbReference>